<gene>
    <name evidence="4" type="ORF">O0554_17755</name>
</gene>
<accession>A0AAP3DHS9</accession>
<dbReference type="Pfam" id="PF26078">
    <property type="entry name" value="Baseplate_J_M"/>
    <property type="match status" value="1"/>
</dbReference>
<dbReference type="RefSeq" id="WP_258434187.1">
    <property type="nucleotide sequence ID" value="NZ_JANSGW010000024.1"/>
</dbReference>
<dbReference type="PANTHER" id="PTHR37829:SF3">
    <property type="entry name" value="PROTEIN JAYE-RELATED"/>
    <property type="match status" value="1"/>
</dbReference>
<feature type="domain" description="Baseplate J-like central" evidence="2">
    <location>
        <begin position="182"/>
        <end position="252"/>
    </location>
</feature>
<dbReference type="AlphaFoldDB" id="A0AAP3DHS9"/>
<reference evidence="4" key="1">
    <citation type="submission" date="2022-09" db="EMBL/GenBank/DDBJ databases">
        <title>Genome analysis and characterization of larvicidal activity of Brevibacillus strains.</title>
        <authorList>
            <person name="Patrusheva E.V."/>
            <person name="Izotova A.O."/>
            <person name="Toshchakov S.V."/>
            <person name="Sineoky S.P."/>
        </authorList>
    </citation>
    <scope>NUCLEOTIDE SEQUENCE</scope>
    <source>
        <strain evidence="4">VKPM_B-13247</strain>
    </source>
</reference>
<sequence>MYEDQTFDVIMNRILDSVKHTLDKREGSIIYDAASPTAVEIAKVYTAIMTSLRIGFIETSSGDFLRYLAHDNGIEIKDALPAKRKGIFYDRNNEPIDIPLESRFSLELLNYRAIERIKKGEYVLICETPGIVGNQVGGTLIPTDYIDQLAKAELTDILEPGADEESEEDIKKRLLFKVRMQATSGNKAHYIIWATSVEGVGAAKVIPLWNGPGTVKVIIIDPKHKPVINELITKTAEYIESVRPIGASVTVKTATAKKIDVNAKIKLIKGAILAEVIQEFQKALDEYYYAISFNEPVVSYAKVSSILLGIKGVIDHSDLTINGKVANAEIGQEEVPVVGTVTLVE</sequence>
<organism evidence="4 5">
    <name type="scientific">Brevibacillus laterosporus</name>
    <name type="common">Bacillus laterosporus</name>
    <dbReference type="NCBI Taxonomy" id="1465"/>
    <lineage>
        <taxon>Bacteria</taxon>
        <taxon>Bacillati</taxon>
        <taxon>Bacillota</taxon>
        <taxon>Bacilli</taxon>
        <taxon>Bacillales</taxon>
        <taxon>Paenibacillaceae</taxon>
        <taxon>Brevibacillus</taxon>
    </lineage>
</organism>
<evidence type="ECO:0000313" key="5">
    <source>
        <dbReference type="Proteomes" id="UP001077662"/>
    </source>
</evidence>
<comment type="caution">
    <text evidence="4">The sequence shown here is derived from an EMBL/GenBank/DDBJ whole genome shotgun (WGS) entry which is preliminary data.</text>
</comment>
<proteinExistence type="inferred from homology"/>
<protein>
    <submittedName>
        <fullName evidence="4">Baseplate J/gp47 family protein</fullName>
    </submittedName>
</protein>
<dbReference type="InterPro" id="IPR052399">
    <property type="entry name" value="Phage_Baseplate_Assmbl_Protein"/>
</dbReference>
<evidence type="ECO:0000259" key="2">
    <source>
        <dbReference type="Pfam" id="PF26078"/>
    </source>
</evidence>
<comment type="similarity">
    <text evidence="1">Belongs to the Mu gp47/PBSX XkdT family.</text>
</comment>
<name>A0AAP3DHS9_BRELA</name>
<dbReference type="PANTHER" id="PTHR37829">
    <property type="entry name" value="PHAGE-LIKE ELEMENT PBSX PROTEIN XKDT"/>
    <property type="match status" value="1"/>
</dbReference>
<dbReference type="EMBL" id="JAPTNE010000024">
    <property type="protein sequence ID" value="MCZ0808734.1"/>
    <property type="molecule type" value="Genomic_DNA"/>
</dbReference>
<dbReference type="InterPro" id="IPR058531">
    <property type="entry name" value="Baseplate_J_M"/>
</dbReference>
<evidence type="ECO:0000256" key="1">
    <source>
        <dbReference type="ARBA" id="ARBA00038087"/>
    </source>
</evidence>
<feature type="domain" description="Baseplate J-like C-terminal" evidence="3">
    <location>
        <begin position="259"/>
        <end position="343"/>
    </location>
</feature>
<evidence type="ECO:0000313" key="4">
    <source>
        <dbReference type="EMBL" id="MCZ0808734.1"/>
    </source>
</evidence>
<dbReference type="InterPro" id="IPR058530">
    <property type="entry name" value="Baseplate_J-like_C"/>
</dbReference>
<evidence type="ECO:0000259" key="3">
    <source>
        <dbReference type="Pfam" id="PF26079"/>
    </source>
</evidence>
<dbReference type="Proteomes" id="UP001077662">
    <property type="component" value="Unassembled WGS sequence"/>
</dbReference>
<dbReference type="Pfam" id="PF26079">
    <property type="entry name" value="Baseplate_J_C"/>
    <property type="match status" value="1"/>
</dbReference>